<keyword evidence="4" id="KW-0312">Gluconeogenesis</keyword>
<evidence type="ECO:0000256" key="2">
    <source>
        <dbReference type="ARBA" id="ARBA00006542"/>
    </source>
</evidence>
<accession>A0A2M7W0R5</accession>
<evidence type="ECO:0000256" key="6">
    <source>
        <dbReference type="ARBA" id="ARBA00029321"/>
    </source>
</evidence>
<evidence type="ECO:0000256" key="3">
    <source>
        <dbReference type="ARBA" id="ARBA00011952"/>
    </source>
</evidence>
<dbReference type="InterPro" id="IPR010551">
    <property type="entry name" value="G6P_isomerase_prok"/>
</dbReference>
<evidence type="ECO:0000256" key="4">
    <source>
        <dbReference type="ARBA" id="ARBA00022432"/>
    </source>
</evidence>
<comment type="pathway">
    <text evidence="1">Carbohydrate degradation; glycolysis; D-glyceraldehyde 3-phosphate and glycerone phosphate from D-glucose: step 2/4.</text>
</comment>
<feature type="domain" description="Glucose-6-phosphate isomerase prokaryote" evidence="7">
    <location>
        <begin position="67"/>
        <end position="189"/>
    </location>
</feature>
<name>A0A2M7W0R5_9BACT</name>
<dbReference type="InterPro" id="IPR014710">
    <property type="entry name" value="RmlC-like_jellyroll"/>
</dbReference>
<comment type="catalytic activity">
    <reaction evidence="6">
        <text>alpha-D-glucose 6-phosphate = beta-D-fructose 6-phosphate</text>
        <dbReference type="Rhea" id="RHEA:11816"/>
        <dbReference type="ChEBI" id="CHEBI:57634"/>
        <dbReference type="ChEBI" id="CHEBI:58225"/>
        <dbReference type="EC" id="5.3.1.9"/>
    </reaction>
</comment>
<gene>
    <name evidence="8" type="ORF">COX64_04860</name>
</gene>
<organism evidence="8 9">
    <name type="scientific">Candidatus Dojkabacteria bacterium CG_4_10_14_0_2_um_filter_Dojkabacteria_WS6_41_15</name>
    <dbReference type="NCBI Taxonomy" id="2014249"/>
    <lineage>
        <taxon>Bacteria</taxon>
        <taxon>Candidatus Dojkabacteria</taxon>
    </lineage>
</organism>
<proteinExistence type="inferred from homology"/>
<dbReference type="GO" id="GO:0006094">
    <property type="term" value="P:gluconeogenesis"/>
    <property type="evidence" value="ECO:0007669"/>
    <property type="project" value="UniProtKB-KW"/>
</dbReference>
<dbReference type="InterPro" id="IPR011051">
    <property type="entry name" value="RmlC_Cupin_sf"/>
</dbReference>
<dbReference type="EMBL" id="PFQB01000120">
    <property type="protein sequence ID" value="PJA12270.1"/>
    <property type="molecule type" value="Genomic_DNA"/>
</dbReference>
<dbReference type="UniPathway" id="UPA00109">
    <property type="reaction ID" value="UER00181"/>
</dbReference>
<protein>
    <recommendedName>
        <fullName evidence="3">glucose-6-phosphate isomerase</fullName>
        <ecNumber evidence="3">5.3.1.9</ecNumber>
    </recommendedName>
</protein>
<reference evidence="9" key="1">
    <citation type="submission" date="2017-09" db="EMBL/GenBank/DDBJ databases">
        <title>Depth-based differentiation of microbial function through sediment-hosted aquifers and enrichment of novel symbionts in the deep terrestrial subsurface.</title>
        <authorList>
            <person name="Probst A.J."/>
            <person name="Ladd B."/>
            <person name="Jarett J.K."/>
            <person name="Geller-Mcgrath D.E."/>
            <person name="Sieber C.M.K."/>
            <person name="Emerson J.B."/>
            <person name="Anantharaman K."/>
            <person name="Thomas B.C."/>
            <person name="Malmstrom R."/>
            <person name="Stieglmeier M."/>
            <person name="Klingl A."/>
            <person name="Woyke T."/>
            <person name="Ryan C.M."/>
            <person name="Banfield J.F."/>
        </authorList>
    </citation>
    <scope>NUCLEOTIDE SEQUENCE [LARGE SCALE GENOMIC DNA]</scope>
</reference>
<sequence length="257" mass="29246">MSNNQPVLTLPITITPDSLQVDEQFLEITRTNSFLTKHLRRYYLSVSAVYQKVVYRTYWIEEKFDGPLTKNDMKLKATILFPDVVGIEFAKTKTIYSKCHARLLEVLQGKGMLLLQQDTLSKLDDATSYVIELTTGNKTVIPPNWHYTLVNTGKETLATIEMYREAQELNSCNDRRKGSGVYVIERNGIPEIVKNSQYKNLVKYATVNPESYGTNFNLDATQPLVSQLQLVASHCTDCNNHNWTALLDSANSGYFPF</sequence>
<dbReference type="GO" id="GO:0006096">
    <property type="term" value="P:glycolytic process"/>
    <property type="evidence" value="ECO:0007669"/>
    <property type="project" value="UniProtKB-UniPathway"/>
</dbReference>
<dbReference type="Proteomes" id="UP000228952">
    <property type="component" value="Unassembled WGS sequence"/>
</dbReference>
<dbReference type="GO" id="GO:0005737">
    <property type="term" value="C:cytoplasm"/>
    <property type="evidence" value="ECO:0007669"/>
    <property type="project" value="InterPro"/>
</dbReference>
<dbReference type="AlphaFoldDB" id="A0A2M7W0R5"/>
<keyword evidence="5" id="KW-0324">Glycolysis</keyword>
<evidence type="ECO:0000259" key="7">
    <source>
        <dbReference type="Pfam" id="PF06560"/>
    </source>
</evidence>
<evidence type="ECO:0000256" key="5">
    <source>
        <dbReference type="ARBA" id="ARBA00023152"/>
    </source>
</evidence>
<dbReference type="Gene3D" id="2.60.120.10">
    <property type="entry name" value="Jelly Rolls"/>
    <property type="match status" value="1"/>
</dbReference>
<dbReference type="EC" id="5.3.1.9" evidence="3"/>
<comment type="similarity">
    <text evidence="2">Belongs to the archaeal-type GPI family.</text>
</comment>
<evidence type="ECO:0000313" key="8">
    <source>
        <dbReference type="EMBL" id="PJA12270.1"/>
    </source>
</evidence>
<comment type="caution">
    <text evidence="8">The sequence shown here is derived from an EMBL/GenBank/DDBJ whole genome shotgun (WGS) entry which is preliminary data.</text>
</comment>
<dbReference type="Pfam" id="PF06560">
    <property type="entry name" value="GPI"/>
    <property type="match status" value="1"/>
</dbReference>
<dbReference type="GO" id="GO:0004347">
    <property type="term" value="F:glucose-6-phosphate isomerase activity"/>
    <property type="evidence" value="ECO:0007669"/>
    <property type="project" value="UniProtKB-EC"/>
</dbReference>
<dbReference type="SUPFAM" id="SSF51182">
    <property type="entry name" value="RmlC-like cupins"/>
    <property type="match status" value="1"/>
</dbReference>
<evidence type="ECO:0000313" key="9">
    <source>
        <dbReference type="Proteomes" id="UP000228952"/>
    </source>
</evidence>
<evidence type="ECO:0000256" key="1">
    <source>
        <dbReference type="ARBA" id="ARBA00004926"/>
    </source>
</evidence>